<dbReference type="Pfam" id="PF01841">
    <property type="entry name" value="Transglut_core"/>
    <property type="match status" value="1"/>
</dbReference>
<dbReference type="InterPro" id="IPR038765">
    <property type="entry name" value="Papain-like_cys_pep_sf"/>
</dbReference>
<accession>A0A255GPD3</accession>
<feature type="region of interest" description="Disordered" evidence="1">
    <location>
        <begin position="548"/>
        <end position="605"/>
    </location>
</feature>
<organism evidence="4 5">
    <name type="scientific">Enemella evansiae</name>
    <dbReference type="NCBI Taxonomy" id="2016499"/>
    <lineage>
        <taxon>Bacteria</taxon>
        <taxon>Bacillati</taxon>
        <taxon>Actinomycetota</taxon>
        <taxon>Actinomycetes</taxon>
        <taxon>Propionibacteriales</taxon>
        <taxon>Propionibacteriaceae</taxon>
        <taxon>Enemella</taxon>
    </lineage>
</organism>
<evidence type="ECO:0000256" key="1">
    <source>
        <dbReference type="SAM" id="MobiDB-lite"/>
    </source>
</evidence>
<protein>
    <recommendedName>
        <fullName evidence="3">Transglutaminase-like domain-containing protein</fullName>
    </recommendedName>
</protein>
<keyword evidence="5" id="KW-1185">Reference proteome</keyword>
<dbReference type="PANTHER" id="PTHR42736:SF1">
    <property type="entry name" value="PROTEIN-GLUTAMINE GAMMA-GLUTAMYLTRANSFERASE"/>
    <property type="match status" value="1"/>
</dbReference>
<name>A0A255GPD3_9ACTN</name>
<feature type="transmembrane region" description="Helical" evidence="2">
    <location>
        <begin position="120"/>
        <end position="141"/>
    </location>
</feature>
<feature type="transmembrane region" description="Helical" evidence="2">
    <location>
        <begin position="9"/>
        <end position="28"/>
    </location>
</feature>
<dbReference type="OrthoDB" id="3651060at2"/>
<gene>
    <name evidence="4" type="ORF">CGZ94_01985</name>
</gene>
<keyword evidence="2" id="KW-0812">Transmembrane</keyword>
<feature type="transmembrane region" description="Helical" evidence="2">
    <location>
        <begin position="215"/>
        <end position="239"/>
    </location>
</feature>
<dbReference type="Gene3D" id="3.10.620.30">
    <property type="match status" value="1"/>
</dbReference>
<dbReference type="InterPro" id="IPR052901">
    <property type="entry name" value="Bact_TGase-like"/>
</dbReference>
<evidence type="ECO:0000259" key="3">
    <source>
        <dbReference type="SMART" id="SM00460"/>
    </source>
</evidence>
<feature type="domain" description="Transglutaminase-like" evidence="3">
    <location>
        <begin position="482"/>
        <end position="553"/>
    </location>
</feature>
<dbReference type="InterPro" id="IPR002931">
    <property type="entry name" value="Transglutaminase-like"/>
</dbReference>
<feature type="transmembrane region" description="Helical" evidence="2">
    <location>
        <begin position="61"/>
        <end position="80"/>
    </location>
</feature>
<feature type="transmembrane region" description="Helical" evidence="2">
    <location>
        <begin position="613"/>
        <end position="636"/>
    </location>
</feature>
<feature type="transmembrane region" description="Helical" evidence="2">
    <location>
        <begin position="148"/>
        <end position="165"/>
    </location>
</feature>
<dbReference type="AlphaFoldDB" id="A0A255GPD3"/>
<dbReference type="EMBL" id="NMVO01000001">
    <property type="protein sequence ID" value="OYO17680.1"/>
    <property type="molecule type" value="Genomic_DNA"/>
</dbReference>
<feature type="transmembrane region" description="Helical" evidence="2">
    <location>
        <begin position="34"/>
        <end position="54"/>
    </location>
</feature>
<keyword evidence="2" id="KW-1133">Transmembrane helix</keyword>
<dbReference type="PANTHER" id="PTHR42736">
    <property type="entry name" value="PROTEIN-GLUTAMINE GAMMA-GLUTAMYLTRANSFERASE"/>
    <property type="match status" value="1"/>
</dbReference>
<evidence type="ECO:0000313" key="5">
    <source>
        <dbReference type="Proteomes" id="UP000215896"/>
    </source>
</evidence>
<comment type="caution">
    <text evidence="4">The sequence shown here is derived from an EMBL/GenBank/DDBJ whole genome shotgun (WGS) entry which is preliminary data.</text>
</comment>
<evidence type="ECO:0000313" key="4">
    <source>
        <dbReference type="EMBL" id="OYO17680.1"/>
    </source>
</evidence>
<reference evidence="4 5" key="1">
    <citation type="submission" date="2017-07" db="EMBL/GenBank/DDBJ databases">
        <title>Draft whole genome sequences of clinical Proprionibacteriaceae strains.</title>
        <authorList>
            <person name="Bernier A.-M."/>
            <person name="Bernard K."/>
            <person name="Domingo M.-C."/>
        </authorList>
    </citation>
    <scope>NUCLEOTIDE SEQUENCE [LARGE SCALE GENOMIC DNA]</scope>
    <source>
        <strain evidence="4 5">NML 030167</strain>
    </source>
</reference>
<dbReference type="Proteomes" id="UP000215896">
    <property type="component" value="Unassembled WGS sequence"/>
</dbReference>
<feature type="compositionally biased region" description="Basic and acidic residues" evidence="1">
    <location>
        <begin position="596"/>
        <end position="605"/>
    </location>
</feature>
<feature type="transmembrane region" description="Helical" evidence="2">
    <location>
        <begin position="171"/>
        <end position="188"/>
    </location>
</feature>
<keyword evidence="2" id="KW-0472">Membrane</keyword>
<evidence type="ECO:0000256" key="2">
    <source>
        <dbReference type="SAM" id="Phobius"/>
    </source>
</evidence>
<dbReference type="SMART" id="SM00460">
    <property type="entry name" value="TGc"/>
    <property type="match status" value="1"/>
</dbReference>
<sequence>MSRLGWRPLLVDVTAMLLLAVFATLTFTPTYGPAAWREALGGALLGIAVGLFAVRVRLPGWATALAALLAYLLFGGALAMPSTATLRVLPNPEVLAALLRGLVQAWKSTLTVDPPIGETGVLLTVPLVAMLAAGVLSVRLARGRVEGLAWLPWVIAAIIGILFGLRTAVTPAPIALGLLLVTLVWTALQRARARRGVLTRTVAGDSTRPDLVGRLLPLGAGALVLAIAAGSALLALPALQPLGPRLVLRDLVQPPLDVHAWPSPLQGFRANAVDRAEQTVLTVDGLPAGARIRVATLDVWDGVTYNVSDDPAATDGGTFRRIGDRVGDPAAGQAAEVRVTAEAYQDVWVPTVGDTTAVAFTGTGDRGAALKENFFLNRATGTALTTRGLRPGDQVTLQAVLPQTPTPDRIGAASAAEASLPTGAPLPDQLTDRLGLWTAGAGSDAQAVNQIVSRLRQGYYSNGTDYPSLPGHSAYRIERLFADEVMVGDEEQYAVAMALLVREAGMPARVVYGFAPDASAGGQGPVAVKGSDVSAWVEVKYEGIGWVGYQPSPPKNRKPPARNNPDPGELRPQVENPPPPPERPEKLPPDETDPVPPKDQEQPRRPFDLAANLPWLLGAGIPLLVLVLPAAAIVGAKLRRRRNRRLARSPVSRVSGGWAEVLDRSRDLGVPVHASLTRREAADVLDDRFARASDGRGAPGQLAWRADASVFGTGTPTVRQAEEYWIGVRDVVRGMARSRPWPRRLLAALSLRSLRRP</sequence>
<proteinExistence type="predicted"/>
<dbReference type="SUPFAM" id="SSF54001">
    <property type="entry name" value="Cysteine proteinases"/>
    <property type="match status" value="1"/>
</dbReference>
<dbReference type="RefSeq" id="WP_094404470.1">
    <property type="nucleotide sequence ID" value="NZ_NMVO01000001.1"/>
</dbReference>